<evidence type="ECO:0000313" key="2">
    <source>
        <dbReference type="EMBL" id="MBC3906220.1"/>
    </source>
</evidence>
<dbReference type="EMBL" id="JACOFX010000001">
    <property type="protein sequence ID" value="MBC3906220.1"/>
    <property type="molecule type" value="Genomic_DNA"/>
</dbReference>
<reference evidence="2 3" key="1">
    <citation type="submission" date="2020-08" db="EMBL/GenBank/DDBJ databases">
        <title>Novel species isolated from subtropical streams in China.</title>
        <authorList>
            <person name="Lu H."/>
        </authorList>
    </citation>
    <scope>NUCLEOTIDE SEQUENCE [LARGE SCALE GENOMIC DNA]</scope>
    <source>
        <strain evidence="2 3">NL8W</strain>
    </source>
</reference>
<organism evidence="2 3">
    <name type="scientific">Undibacterium umbellatum</name>
    <dbReference type="NCBI Taxonomy" id="2762300"/>
    <lineage>
        <taxon>Bacteria</taxon>
        <taxon>Pseudomonadati</taxon>
        <taxon>Pseudomonadota</taxon>
        <taxon>Betaproteobacteria</taxon>
        <taxon>Burkholderiales</taxon>
        <taxon>Oxalobacteraceae</taxon>
        <taxon>Undibacterium</taxon>
    </lineage>
</organism>
<keyword evidence="1" id="KW-0472">Membrane</keyword>
<comment type="caution">
    <text evidence="2">The sequence shown here is derived from an EMBL/GenBank/DDBJ whole genome shotgun (WGS) entry which is preliminary data.</text>
</comment>
<feature type="transmembrane region" description="Helical" evidence="1">
    <location>
        <begin position="12"/>
        <end position="33"/>
    </location>
</feature>
<accession>A0ABR6Z4F1</accession>
<dbReference type="RefSeq" id="WP_186951458.1">
    <property type="nucleotide sequence ID" value="NZ_JACOFX010000001.1"/>
</dbReference>
<keyword evidence="1" id="KW-1133">Transmembrane helix</keyword>
<dbReference type="Proteomes" id="UP000646911">
    <property type="component" value="Unassembled WGS sequence"/>
</dbReference>
<sequence length="234" mass="26441">MSANPIPEIKSHVYVPTILTIIWFLLGGLIVYSKWPFTPELKINEIGDALAGFFSPVAFLWLVYGYLQQGRELKLSSDALRLQAQELQNSVQQQKALVEIGQSELAAMQLAMEKQSDQEKEKFRPVFFIQGQGTGSGKQKVIRVTYTIKNTGSTISKFEISSENLLIEPHKYEIFQRDQTIKFSFEIDALIEQNLTITCVYVNGEGVQEKQTAVGLPERGSAIHVFPRFERVPV</sequence>
<proteinExistence type="predicted"/>
<keyword evidence="1" id="KW-0812">Transmembrane</keyword>
<keyword evidence="3" id="KW-1185">Reference proteome</keyword>
<gene>
    <name evidence="2" type="ORF">H8L47_01430</name>
</gene>
<name>A0ABR6Z4F1_9BURK</name>
<evidence type="ECO:0000256" key="1">
    <source>
        <dbReference type="SAM" id="Phobius"/>
    </source>
</evidence>
<evidence type="ECO:0000313" key="3">
    <source>
        <dbReference type="Proteomes" id="UP000646911"/>
    </source>
</evidence>
<feature type="transmembrane region" description="Helical" evidence="1">
    <location>
        <begin position="49"/>
        <end position="67"/>
    </location>
</feature>
<protein>
    <submittedName>
        <fullName evidence="2">Uncharacterized protein</fullName>
    </submittedName>
</protein>